<comment type="caution">
    <text evidence="2">The sequence shown here is derived from an EMBL/GenBank/DDBJ whole genome shotgun (WGS) entry which is preliminary data.</text>
</comment>
<dbReference type="EMBL" id="WHSB02000002">
    <property type="protein sequence ID" value="MCQ4629658.1"/>
    <property type="molecule type" value="Genomic_DNA"/>
</dbReference>
<proteinExistence type="predicted"/>
<evidence type="ECO:0000256" key="1">
    <source>
        <dbReference type="SAM" id="MobiDB-lite"/>
    </source>
</evidence>
<organism evidence="2 3">
    <name type="scientific">Shinella lacus</name>
    <dbReference type="NCBI Taxonomy" id="2654216"/>
    <lineage>
        <taxon>Bacteria</taxon>
        <taxon>Pseudomonadati</taxon>
        <taxon>Pseudomonadota</taxon>
        <taxon>Alphaproteobacteria</taxon>
        <taxon>Hyphomicrobiales</taxon>
        <taxon>Rhizobiaceae</taxon>
        <taxon>Shinella</taxon>
    </lineage>
</organism>
<sequence length="143" mass="15494">MKAALIVMTIMGCDDSATQCHYIDTVGKSWQTVALCDAQAETYINRHQDKNYPVIVAVCESSGDRMTADVAKPTPEAKPAETVTTAEVPTPAETAEAKQGLAARTLNFVRKAIPDKAALKNAVTTPVRYAEDGYSWVVKRFAD</sequence>
<dbReference type="Proteomes" id="UP000996601">
    <property type="component" value="Unassembled WGS sequence"/>
</dbReference>
<evidence type="ECO:0000313" key="3">
    <source>
        <dbReference type="Proteomes" id="UP000996601"/>
    </source>
</evidence>
<keyword evidence="3" id="KW-1185">Reference proteome</keyword>
<evidence type="ECO:0008006" key="4">
    <source>
        <dbReference type="Google" id="ProtNLM"/>
    </source>
</evidence>
<feature type="region of interest" description="Disordered" evidence="1">
    <location>
        <begin position="67"/>
        <end position="93"/>
    </location>
</feature>
<protein>
    <recommendedName>
        <fullName evidence="4">Lipoprotein</fullName>
    </recommendedName>
</protein>
<accession>A0ABT1R3C0</accession>
<gene>
    <name evidence="2" type="ORF">GB927_006385</name>
</gene>
<feature type="compositionally biased region" description="Low complexity" evidence="1">
    <location>
        <begin position="80"/>
        <end position="93"/>
    </location>
</feature>
<name>A0ABT1R3C0_9HYPH</name>
<dbReference type="RefSeq" id="WP_256115832.1">
    <property type="nucleotide sequence ID" value="NZ_WHSB02000002.1"/>
</dbReference>
<reference evidence="2" key="1">
    <citation type="submission" date="2021-07" db="EMBL/GenBank/DDBJ databases">
        <title>Shinella sp. nov., a novel member of the genus Shinella from water.</title>
        <authorList>
            <person name="Deng Y."/>
        </authorList>
    </citation>
    <scope>NUCLEOTIDE SEQUENCE</scope>
    <source>
        <strain evidence="2">CPCC 100929</strain>
    </source>
</reference>
<evidence type="ECO:0000313" key="2">
    <source>
        <dbReference type="EMBL" id="MCQ4629658.1"/>
    </source>
</evidence>